<name>A0AAE1N6P6_9FABA</name>
<organism evidence="7 8">
    <name type="scientific">Acacia crassicarpa</name>
    <name type="common">northern wattle</name>
    <dbReference type="NCBI Taxonomy" id="499986"/>
    <lineage>
        <taxon>Eukaryota</taxon>
        <taxon>Viridiplantae</taxon>
        <taxon>Streptophyta</taxon>
        <taxon>Embryophyta</taxon>
        <taxon>Tracheophyta</taxon>
        <taxon>Spermatophyta</taxon>
        <taxon>Magnoliopsida</taxon>
        <taxon>eudicotyledons</taxon>
        <taxon>Gunneridae</taxon>
        <taxon>Pentapetalae</taxon>
        <taxon>rosids</taxon>
        <taxon>fabids</taxon>
        <taxon>Fabales</taxon>
        <taxon>Fabaceae</taxon>
        <taxon>Caesalpinioideae</taxon>
        <taxon>mimosoid clade</taxon>
        <taxon>Acacieae</taxon>
        <taxon>Acacia</taxon>
    </lineage>
</organism>
<dbReference type="CDD" id="cd03784">
    <property type="entry name" value="GT1_Gtf-like"/>
    <property type="match status" value="1"/>
</dbReference>
<keyword evidence="3 4" id="KW-0808">Transferase</keyword>
<evidence type="ECO:0000256" key="3">
    <source>
        <dbReference type="ARBA" id="ARBA00022679"/>
    </source>
</evidence>
<dbReference type="Pfam" id="PF00201">
    <property type="entry name" value="UDPGT"/>
    <property type="match status" value="1"/>
</dbReference>
<dbReference type="AlphaFoldDB" id="A0AAE1N6P6"/>
<dbReference type="PROSITE" id="PS00375">
    <property type="entry name" value="UDPGT"/>
    <property type="match status" value="1"/>
</dbReference>
<dbReference type="InterPro" id="IPR035595">
    <property type="entry name" value="UDP_glycos_trans_CS"/>
</dbReference>
<dbReference type="Pfam" id="PF26168">
    <property type="entry name" value="Glyco_transf_N"/>
    <property type="match status" value="1"/>
</dbReference>
<comment type="similarity">
    <text evidence="1 4">Belongs to the UDP-glycosyltransferase family.</text>
</comment>
<dbReference type="InterPro" id="IPR058980">
    <property type="entry name" value="Glyco_transf_N"/>
</dbReference>
<evidence type="ECO:0000256" key="5">
    <source>
        <dbReference type="RuleBase" id="RU362057"/>
    </source>
</evidence>
<dbReference type="PANTHER" id="PTHR48047:SF45">
    <property type="entry name" value="SCOPOLETIN GLUCOSYLTRANSFERASE-LIKE"/>
    <property type="match status" value="1"/>
</dbReference>
<dbReference type="Gene3D" id="3.40.50.2000">
    <property type="entry name" value="Glycogen Phosphorylase B"/>
    <property type="match status" value="2"/>
</dbReference>
<dbReference type="Proteomes" id="UP001293593">
    <property type="component" value="Unassembled WGS sequence"/>
</dbReference>
<reference evidence="7" key="1">
    <citation type="submission" date="2023-10" db="EMBL/GenBank/DDBJ databases">
        <title>Chromosome-level genome of the transformable northern wattle, Acacia crassicarpa.</title>
        <authorList>
            <person name="Massaro I."/>
            <person name="Sinha N.R."/>
            <person name="Poethig S."/>
            <person name="Leichty A.R."/>
        </authorList>
    </citation>
    <scope>NUCLEOTIDE SEQUENCE</scope>
    <source>
        <strain evidence="7">Acra3RX</strain>
        <tissue evidence="7">Leaf</tissue>
    </source>
</reference>
<accession>A0AAE1N6P6</accession>
<evidence type="ECO:0000256" key="1">
    <source>
        <dbReference type="ARBA" id="ARBA00009995"/>
    </source>
</evidence>
<protein>
    <recommendedName>
        <fullName evidence="5">Glycosyltransferase</fullName>
        <ecNumber evidence="5">2.4.1.-</ecNumber>
    </recommendedName>
</protein>
<feature type="domain" description="Glycosyltransferase N-terminal" evidence="6">
    <location>
        <begin position="12"/>
        <end position="234"/>
    </location>
</feature>
<keyword evidence="8" id="KW-1185">Reference proteome</keyword>
<sequence>MGSLQAPLKLYFVPFLTPGHMTPLFELARLFAARGVHVTFFTTPANALLLRKHVDKDVAAGHSITLQVFDFPSKQAGTPDGIENLLDGAIDHPTLTAVMKGIYILAQHFQDFILQNPPDCLVVDFVFSWTSDLATRLGILSIAFNSFCLFTVSAILSLKSYAIPDSGHFVIPDLPHRISMTVKPPAGFSAAMVSNIEASFKTNGIIMNNFAELDGEYVEHYAKISGHRVWHIGPAALIHRTAEEKTERCHKNVVKEHECLHWLGSKKPKSVFYICFGSSCRFPDAQLYEIASGLESSGCDFIWVVSGKDKTEDETEEEREKWMPKGFEERAKRENKGMVVRGWAPQLLILGHEAVGGFLTHCGWNSVVESISAGVPMVTWPFHGDQFYNEKLVTEVHRIGVEVGAEEWSRWVFDGGNKLVTRDRVEKAVRKVMDGGDEVLVMRRRVQELGKKAQEAVQQGGSSHTNLTALIDDLNRWR</sequence>
<dbReference type="SUPFAM" id="SSF53756">
    <property type="entry name" value="UDP-Glycosyltransferase/glycogen phosphorylase"/>
    <property type="match status" value="1"/>
</dbReference>
<evidence type="ECO:0000256" key="4">
    <source>
        <dbReference type="RuleBase" id="RU003718"/>
    </source>
</evidence>
<dbReference type="EC" id="2.4.1.-" evidence="5"/>
<gene>
    <name evidence="7" type="ORF">QN277_000524</name>
</gene>
<evidence type="ECO:0000259" key="6">
    <source>
        <dbReference type="Pfam" id="PF26168"/>
    </source>
</evidence>
<keyword evidence="2 4" id="KW-0328">Glycosyltransferase</keyword>
<dbReference type="FunFam" id="3.40.50.2000:FF:000047">
    <property type="entry name" value="Glycosyltransferase"/>
    <property type="match status" value="1"/>
</dbReference>
<evidence type="ECO:0000313" key="7">
    <source>
        <dbReference type="EMBL" id="KAK4283589.1"/>
    </source>
</evidence>
<evidence type="ECO:0000313" key="8">
    <source>
        <dbReference type="Proteomes" id="UP001293593"/>
    </source>
</evidence>
<comment type="caution">
    <text evidence="7">The sequence shown here is derived from an EMBL/GenBank/DDBJ whole genome shotgun (WGS) entry which is preliminary data.</text>
</comment>
<proteinExistence type="inferred from homology"/>
<dbReference type="GO" id="GO:0035251">
    <property type="term" value="F:UDP-glucosyltransferase activity"/>
    <property type="evidence" value="ECO:0007669"/>
    <property type="project" value="TreeGrafter"/>
</dbReference>
<dbReference type="EMBL" id="JAWXYG010000001">
    <property type="protein sequence ID" value="KAK4283589.1"/>
    <property type="molecule type" value="Genomic_DNA"/>
</dbReference>
<evidence type="ECO:0000256" key="2">
    <source>
        <dbReference type="ARBA" id="ARBA00022676"/>
    </source>
</evidence>
<dbReference type="PANTHER" id="PTHR48047">
    <property type="entry name" value="GLYCOSYLTRANSFERASE"/>
    <property type="match status" value="1"/>
</dbReference>
<dbReference type="InterPro" id="IPR002213">
    <property type="entry name" value="UDP_glucos_trans"/>
</dbReference>